<feature type="region of interest" description="Disordered" evidence="2">
    <location>
        <begin position="541"/>
        <end position="562"/>
    </location>
</feature>
<dbReference type="PROSITE" id="PS50020">
    <property type="entry name" value="WW_DOMAIN_2"/>
    <property type="match status" value="2"/>
</dbReference>
<dbReference type="SUPFAM" id="SSF81698">
    <property type="entry name" value="FF domain"/>
    <property type="match status" value="1"/>
</dbReference>
<feature type="domain" description="WW" evidence="3">
    <location>
        <begin position="16"/>
        <end position="49"/>
    </location>
</feature>
<organism evidence="4 5">
    <name type="scientific">Patellaria atrata CBS 101060</name>
    <dbReference type="NCBI Taxonomy" id="1346257"/>
    <lineage>
        <taxon>Eukaryota</taxon>
        <taxon>Fungi</taxon>
        <taxon>Dikarya</taxon>
        <taxon>Ascomycota</taxon>
        <taxon>Pezizomycotina</taxon>
        <taxon>Dothideomycetes</taxon>
        <taxon>Dothideomycetes incertae sedis</taxon>
        <taxon>Patellariales</taxon>
        <taxon>Patellariaceae</taxon>
        <taxon>Patellaria</taxon>
    </lineage>
</organism>
<evidence type="ECO:0000313" key="4">
    <source>
        <dbReference type="EMBL" id="KAF2837580.1"/>
    </source>
</evidence>
<dbReference type="GO" id="GO:0003712">
    <property type="term" value="F:transcription coregulator activity"/>
    <property type="evidence" value="ECO:0007669"/>
    <property type="project" value="TreeGrafter"/>
</dbReference>
<dbReference type="Gene3D" id="1.10.10.440">
    <property type="entry name" value="FF domain"/>
    <property type="match status" value="1"/>
</dbReference>
<dbReference type="InterPro" id="IPR045148">
    <property type="entry name" value="TCRG1-like"/>
</dbReference>
<keyword evidence="5" id="KW-1185">Reference proteome</keyword>
<feature type="region of interest" description="Disordered" evidence="2">
    <location>
        <begin position="1"/>
        <end position="23"/>
    </location>
</feature>
<feature type="compositionally biased region" description="Basic and acidic residues" evidence="2">
    <location>
        <begin position="551"/>
        <end position="562"/>
    </location>
</feature>
<dbReference type="Gene3D" id="2.20.70.10">
    <property type="match status" value="2"/>
</dbReference>
<accession>A0A9P4S7R3</accession>
<reference evidence="4" key="1">
    <citation type="journal article" date="2020" name="Stud. Mycol.">
        <title>101 Dothideomycetes genomes: a test case for predicting lifestyles and emergence of pathogens.</title>
        <authorList>
            <person name="Haridas S."/>
            <person name="Albert R."/>
            <person name="Binder M."/>
            <person name="Bloem J."/>
            <person name="Labutti K."/>
            <person name="Salamov A."/>
            <person name="Andreopoulos B."/>
            <person name="Baker S."/>
            <person name="Barry K."/>
            <person name="Bills G."/>
            <person name="Bluhm B."/>
            <person name="Cannon C."/>
            <person name="Castanera R."/>
            <person name="Culley D."/>
            <person name="Daum C."/>
            <person name="Ezra D."/>
            <person name="Gonzalez J."/>
            <person name="Henrissat B."/>
            <person name="Kuo A."/>
            <person name="Liang C."/>
            <person name="Lipzen A."/>
            <person name="Lutzoni F."/>
            <person name="Magnuson J."/>
            <person name="Mondo S."/>
            <person name="Nolan M."/>
            <person name="Ohm R."/>
            <person name="Pangilinan J."/>
            <person name="Park H.-J."/>
            <person name="Ramirez L."/>
            <person name="Alfaro M."/>
            <person name="Sun H."/>
            <person name="Tritt A."/>
            <person name="Yoshinaga Y."/>
            <person name="Zwiers L.-H."/>
            <person name="Turgeon B."/>
            <person name="Goodwin S."/>
            <person name="Spatafora J."/>
            <person name="Crous P."/>
            <person name="Grigoriev I."/>
        </authorList>
    </citation>
    <scope>NUCLEOTIDE SEQUENCE</scope>
    <source>
        <strain evidence="4">CBS 101060</strain>
    </source>
</reference>
<dbReference type="CDD" id="cd00201">
    <property type="entry name" value="WW"/>
    <property type="match status" value="1"/>
</dbReference>
<dbReference type="SMART" id="SM00456">
    <property type="entry name" value="WW"/>
    <property type="match status" value="2"/>
</dbReference>
<dbReference type="InterPro" id="IPR036020">
    <property type="entry name" value="WW_dom_sf"/>
</dbReference>
<evidence type="ECO:0000256" key="2">
    <source>
        <dbReference type="SAM" id="MobiDB-lite"/>
    </source>
</evidence>
<dbReference type="PANTHER" id="PTHR15377:SF3">
    <property type="entry name" value="WW DOMAIN-CONTAINING PROTEIN"/>
    <property type="match status" value="1"/>
</dbReference>
<dbReference type="FunFam" id="2.20.70.10:FF:000049">
    <property type="entry name" value="Transcription elongation regulator 1-like"/>
    <property type="match status" value="1"/>
</dbReference>
<feature type="region of interest" description="Disordered" evidence="2">
    <location>
        <begin position="169"/>
        <end position="247"/>
    </location>
</feature>
<dbReference type="Pfam" id="PF01846">
    <property type="entry name" value="FF"/>
    <property type="match status" value="1"/>
</dbReference>
<proteinExistence type="predicted"/>
<protein>
    <recommendedName>
        <fullName evidence="3">WW domain-containing protein</fullName>
    </recommendedName>
</protein>
<dbReference type="InterPro" id="IPR002713">
    <property type="entry name" value="FF_domain"/>
</dbReference>
<dbReference type="PANTHER" id="PTHR15377">
    <property type="entry name" value="TRANSCRIPTION ELONGATION REGULATOR 1"/>
    <property type="match status" value="1"/>
</dbReference>
<feature type="compositionally biased region" description="Basic and acidic residues" evidence="2">
    <location>
        <begin position="169"/>
        <end position="197"/>
    </location>
</feature>
<dbReference type="Pfam" id="PF00397">
    <property type="entry name" value="WW"/>
    <property type="match status" value="1"/>
</dbReference>
<dbReference type="Proteomes" id="UP000799429">
    <property type="component" value="Unassembled WGS sequence"/>
</dbReference>
<evidence type="ECO:0000259" key="3">
    <source>
        <dbReference type="PROSITE" id="PS50020"/>
    </source>
</evidence>
<feature type="compositionally biased region" description="Acidic residues" evidence="2">
    <location>
        <begin position="205"/>
        <end position="230"/>
    </location>
</feature>
<feature type="region of interest" description="Disordered" evidence="2">
    <location>
        <begin position="474"/>
        <end position="529"/>
    </location>
</feature>
<dbReference type="InterPro" id="IPR001202">
    <property type="entry name" value="WW_dom"/>
</dbReference>
<feature type="region of interest" description="Disordered" evidence="2">
    <location>
        <begin position="81"/>
        <end position="119"/>
    </location>
</feature>
<name>A0A9P4S7R3_9PEZI</name>
<dbReference type="SUPFAM" id="SSF51045">
    <property type="entry name" value="WW domain"/>
    <property type="match status" value="2"/>
</dbReference>
<dbReference type="AlphaFoldDB" id="A0A9P4S7R3"/>
<feature type="domain" description="WW" evidence="3">
    <location>
        <begin position="121"/>
        <end position="154"/>
    </location>
</feature>
<sequence length="562" mass="64312">MLKSTHKTATPPPILPSLPPGWTEHKAPTGHSYYYNAETKISTYTRPTLGTPTPFPAAQIHITTNLSNPYSGPSYPHTFTNSTQGQTQADFRGRGSFKGGNGYQGRRSHHPEDRPKHRYAIPNCAPWTLVKTKLGRRFVHNTETKESFWKFPEDVMKGVVEFDRMERERREQRERGESSENQNDRETVAVEGKDARRCSITPAEQADEADLDSEYEEVEVTEEEGEDDEQGNLPKRHRTEEPDSNLPVEFNEDDIAYQLAAMGEEYGLDPGEYGEGDWEEGAEGLPLSEEDSIALFHELLDDHHISPFTPWETLLSSGSIVDDIRYTVLPTTKARKAAWDIWSRSRIETLKAQKASQAQQDPRIPYIAFLHAHASPRLFWKEFQRKHRKESELRNSRLSDKELEKIYRDHITRLKLPQSAAKSDLSTLLKSIPLKDLNRASSSSNLPSAVLTDLRYITLPAAIRDSLIDAYISTLPPPPAAHDNGQDDEDASERRKDRDRREKALAERERRVQEEKRRQRRDLEFGKGRLREEELELERAMKIGKGGLKAHLNDKEERGDTE</sequence>
<gene>
    <name evidence="4" type="ORF">M501DRAFT_1017955</name>
</gene>
<dbReference type="EMBL" id="MU006099">
    <property type="protein sequence ID" value="KAF2837580.1"/>
    <property type="molecule type" value="Genomic_DNA"/>
</dbReference>
<dbReference type="GO" id="GO:0005634">
    <property type="term" value="C:nucleus"/>
    <property type="evidence" value="ECO:0007669"/>
    <property type="project" value="TreeGrafter"/>
</dbReference>
<dbReference type="InterPro" id="IPR036517">
    <property type="entry name" value="FF_domain_sf"/>
</dbReference>
<keyword evidence="1" id="KW-0677">Repeat</keyword>
<evidence type="ECO:0000313" key="5">
    <source>
        <dbReference type="Proteomes" id="UP000799429"/>
    </source>
</evidence>
<dbReference type="PROSITE" id="PS01159">
    <property type="entry name" value="WW_DOMAIN_1"/>
    <property type="match status" value="1"/>
</dbReference>
<dbReference type="GO" id="GO:0070063">
    <property type="term" value="F:RNA polymerase binding"/>
    <property type="evidence" value="ECO:0007669"/>
    <property type="project" value="InterPro"/>
</dbReference>
<dbReference type="OrthoDB" id="410044at2759"/>
<feature type="compositionally biased region" description="Pro residues" evidence="2">
    <location>
        <begin position="10"/>
        <end position="19"/>
    </location>
</feature>
<evidence type="ECO:0000256" key="1">
    <source>
        <dbReference type="ARBA" id="ARBA00022737"/>
    </source>
</evidence>
<feature type="compositionally biased region" description="Basic and acidic residues" evidence="2">
    <location>
        <begin position="492"/>
        <end position="529"/>
    </location>
</feature>
<comment type="caution">
    <text evidence="4">The sequence shown here is derived from an EMBL/GenBank/DDBJ whole genome shotgun (WGS) entry which is preliminary data.</text>
</comment>